<organism evidence="2 3">
    <name type="scientific">Seminavis robusta</name>
    <dbReference type="NCBI Taxonomy" id="568900"/>
    <lineage>
        <taxon>Eukaryota</taxon>
        <taxon>Sar</taxon>
        <taxon>Stramenopiles</taxon>
        <taxon>Ochrophyta</taxon>
        <taxon>Bacillariophyta</taxon>
        <taxon>Bacillariophyceae</taxon>
        <taxon>Bacillariophycidae</taxon>
        <taxon>Naviculales</taxon>
        <taxon>Naviculaceae</taxon>
        <taxon>Seminavis</taxon>
    </lineage>
</organism>
<accession>A0A9N8EK21</accession>
<comment type="caution">
    <text evidence="2">The sequence shown here is derived from an EMBL/GenBank/DDBJ whole genome shotgun (WGS) entry which is preliminary data.</text>
</comment>
<proteinExistence type="predicted"/>
<protein>
    <submittedName>
        <fullName evidence="2">Uncharacterized protein</fullName>
    </submittedName>
</protein>
<feature type="region of interest" description="Disordered" evidence="1">
    <location>
        <begin position="173"/>
        <end position="195"/>
    </location>
</feature>
<feature type="compositionally biased region" description="Polar residues" evidence="1">
    <location>
        <begin position="7"/>
        <end position="20"/>
    </location>
</feature>
<evidence type="ECO:0000313" key="2">
    <source>
        <dbReference type="EMBL" id="CAB9521514.1"/>
    </source>
</evidence>
<keyword evidence="3" id="KW-1185">Reference proteome</keyword>
<dbReference type="Proteomes" id="UP001153069">
    <property type="component" value="Unassembled WGS sequence"/>
</dbReference>
<gene>
    <name evidence="2" type="ORF">SEMRO_1203_G252060.1</name>
</gene>
<evidence type="ECO:0000313" key="3">
    <source>
        <dbReference type="Proteomes" id="UP001153069"/>
    </source>
</evidence>
<dbReference type="EMBL" id="CAICTM010001201">
    <property type="protein sequence ID" value="CAB9521514.1"/>
    <property type="molecule type" value="Genomic_DNA"/>
</dbReference>
<dbReference type="AlphaFoldDB" id="A0A9N8EK21"/>
<sequence>MGESFLLSRSTAGDQLHPTGTSEPLSILSVALGQAKPAAVAVLCAVRNTQDPQKNEVKSLSTFRKAKQERRQPTERRDRFYWQDLRNVESEFQNFWISLGIKTKRKSAICIPNETILRYFGRHDLRWAIATHGGRDELFFKMKNVVEMPGKWNEAVESCPEMQRLLKNQTIGLSARGPPKLEGTGEGAEKEEASRKWMHRSGRKPLGYWSQQQVLVDLYEYLHEQHAKLERPAIWMSRPSEIAEEGRGDLSQAISRFGGAKKITKLAGLVPFREWHFFEGQYELFLLLKEYIDDYYMYSQDFQGDDNSSGTSRYQSFPSVNPMRFNGHERLHYLIQYYGGRKFLSGRLGMTGGQNGVESWGNFSLEFAIRLCEFIRSDHKRAKPPVRNPVISIPSERRLSQAGSEGAWLHDRIVEYGGYENVARRLYLAYTFNRRMG</sequence>
<name>A0A9N8EK21_9STRA</name>
<dbReference type="OrthoDB" id="2779at2759"/>
<feature type="region of interest" description="Disordered" evidence="1">
    <location>
        <begin position="1"/>
        <end position="20"/>
    </location>
</feature>
<evidence type="ECO:0000256" key="1">
    <source>
        <dbReference type="SAM" id="MobiDB-lite"/>
    </source>
</evidence>
<reference evidence="2" key="1">
    <citation type="submission" date="2020-06" db="EMBL/GenBank/DDBJ databases">
        <authorList>
            <consortium name="Plant Systems Biology data submission"/>
        </authorList>
    </citation>
    <scope>NUCLEOTIDE SEQUENCE</scope>
    <source>
        <strain evidence="2">D6</strain>
    </source>
</reference>